<protein>
    <submittedName>
        <fullName evidence="1">Cold-shock protein</fullName>
    </submittedName>
</protein>
<gene>
    <name evidence="1" type="ORF">ACFSC9_16060</name>
</gene>
<comment type="caution">
    <text evidence="1">The sequence shown here is derived from an EMBL/GenBank/DDBJ whole genome shotgun (WGS) entry which is preliminary data.</text>
</comment>
<reference evidence="2" key="1">
    <citation type="journal article" date="2019" name="Int. J. Syst. Evol. Microbiol.">
        <title>The Global Catalogue of Microorganisms (GCM) 10K type strain sequencing project: providing services to taxonomists for standard genome sequencing and annotation.</title>
        <authorList>
            <consortium name="The Broad Institute Genomics Platform"/>
            <consortium name="The Broad Institute Genome Sequencing Center for Infectious Disease"/>
            <person name="Wu L."/>
            <person name="Ma J."/>
        </authorList>
    </citation>
    <scope>NUCLEOTIDE SEQUENCE [LARGE SCALE GENOMIC DNA]</scope>
    <source>
        <strain evidence="2">CCUG 54950</strain>
    </source>
</reference>
<evidence type="ECO:0000313" key="2">
    <source>
        <dbReference type="Proteomes" id="UP001597233"/>
    </source>
</evidence>
<dbReference type="EMBL" id="JBHUEH010000023">
    <property type="protein sequence ID" value="MFD1887007.1"/>
    <property type="molecule type" value="Genomic_DNA"/>
</dbReference>
<dbReference type="Pfam" id="PF14169">
    <property type="entry name" value="YdjO"/>
    <property type="match status" value="1"/>
</dbReference>
<keyword evidence="2" id="KW-1185">Reference proteome</keyword>
<dbReference type="InterPro" id="IPR025916">
    <property type="entry name" value="YdjO"/>
</dbReference>
<name>A0ABW4RL15_9BACL</name>
<dbReference type="RefSeq" id="WP_371834095.1">
    <property type="nucleotide sequence ID" value="NZ_JBCGUH010000020.1"/>
</dbReference>
<organism evidence="1 2">
    <name type="scientific">Paenibacillus wenxiniae</name>
    <dbReference type="NCBI Taxonomy" id="1636843"/>
    <lineage>
        <taxon>Bacteria</taxon>
        <taxon>Bacillati</taxon>
        <taxon>Bacillota</taxon>
        <taxon>Bacilli</taxon>
        <taxon>Bacillales</taxon>
        <taxon>Paenibacillaceae</taxon>
        <taxon>Paenibacillus</taxon>
    </lineage>
</organism>
<dbReference type="Proteomes" id="UP001597233">
    <property type="component" value="Unassembled WGS sequence"/>
</dbReference>
<accession>A0ABW4RL15</accession>
<evidence type="ECO:0000313" key="1">
    <source>
        <dbReference type="EMBL" id="MFD1887007.1"/>
    </source>
</evidence>
<proteinExistence type="predicted"/>
<sequence>MKKEGCCLYYSRKSPMDDVPEEMTPIWSCTNEKCNGWMRDNFVLSVQPRCGQCDSLMEKSERLLPVLTNTSPNQKKN</sequence>